<feature type="region of interest" description="Disordered" evidence="1">
    <location>
        <begin position="1"/>
        <end position="94"/>
    </location>
</feature>
<evidence type="ECO:0000313" key="2">
    <source>
        <dbReference type="EMBL" id="TKA70722.1"/>
    </source>
</evidence>
<sequence>MSASNASGTGPKSGEGYTAVQQQDFTDAVAAPHKKTGAEIEKDLINSGKMPGLKHAGPEHREPGEDDEAGNKVHHRTALGRLLHGEHNAMNEEH</sequence>
<keyword evidence="3" id="KW-1185">Reference proteome</keyword>
<dbReference type="EMBL" id="NAJN01000622">
    <property type="protein sequence ID" value="TKA70722.1"/>
    <property type="molecule type" value="Genomic_DNA"/>
</dbReference>
<feature type="compositionally biased region" description="Basic and acidic residues" evidence="1">
    <location>
        <begin position="83"/>
        <end position="94"/>
    </location>
</feature>
<name>A0A4U0X319_9PEZI</name>
<evidence type="ECO:0000313" key="3">
    <source>
        <dbReference type="Proteomes" id="UP000308768"/>
    </source>
</evidence>
<dbReference type="OrthoDB" id="5415094at2759"/>
<protein>
    <submittedName>
        <fullName evidence="2">Uncharacterized protein</fullName>
    </submittedName>
</protein>
<proteinExistence type="predicted"/>
<dbReference type="Proteomes" id="UP000308768">
    <property type="component" value="Unassembled WGS sequence"/>
</dbReference>
<dbReference type="AlphaFoldDB" id="A0A4U0X319"/>
<gene>
    <name evidence="2" type="ORF">B0A49_04366</name>
</gene>
<comment type="caution">
    <text evidence="2">The sequence shown here is derived from an EMBL/GenBank/DDBJ whole genome shotgun (WGS) entry which is preliminary data.</text>
</comment>
<reference evidence="2 3" key="1">
    <citation type="submission" date="2017-03" db="EMBL/GenBank/DDBJ databases">
        <title>Genomes of endolithic fungi from Antarctica.</title>
        <authorList>
            <person name="Coleine C."/>
            <person name="Masonjones S."/>
            <person name="Stajich J.E."/>
        </authorList>
    </citation>
    <scope>NUCLEOTIDE SEQUENCE [LARGE SCALE GENOMIC DNA]</scope>
    <source>
        <strain evidence="2 3">CCFEE 5187</strain>
    </source>
</reference>
<organism evidence="2 3">
    <name type="scientific">Cryomyces minteri</name>
    <dbReference type="NCBI Taxonomy" id="331657"/>
    <lineage>
        <taxon>Eukaryota</taxon>
        <taxon>Fungi</taxon>
        <taxon>Dikarya</taxon>
        <taxon>Ascomycota</taxon>
        <taxon>Pezizomycotina</taxon>
        <taxon>Dothideomycetes</taxon>
        <taxon>Dothideomycetes incertae sedis</taxon>
        <taxon>Cryomyces</taxon>
    </lineage>
</organism>
<feature type="compositionally biased region" description="Polar residues" evidence="1">
    <location>
        <begin position="1"/>
        <end position="10"/>
    </location>
</feature>
<evidence type="ECO:0000256" key="1">
    <source>
        <dbReference type="SAM" id="MobiDB-lite"/>
    </source>
</evidence>
<accession>A0A4U0X319</accession>